<comment type="caution">
    <text evidence="2">The sequence shown here is derived from an EMBL/GenBank/DDBJ whole genome shotgun (WGS) entry which is preliminary data.</text>
</comment>
<proteinExistence type="predicted"/>
<reference evidence="2 3" key="1">
    <citation type="submission" date="2024-01" db="EMBL/GenBank/DDBJ databases">
        <title>The genomes of 5 underutilized Papilionoideae crops provide insights into root nodulation and disease resistanc.</title>
        <authorList>
            <person name="Jiang F."/>
        </authorList>
    </citation>
    <scope>NUCLEOTIDE SEQUENCE [LARGE SCALE GENOMIC DNA]</scope>
    <source>
        <strain evidence="2">JINMINGXINNONG_FW02</strain>
        <tissue evidence="2">Leaves</tissue>
    </source>
</reference>
<protein>
    <submittedName>
        <fullName evidence="2">Uncharacterized protein</fullName>
    </submittedName>
</protein>
<keyword evidence="3" id="KW-1185">Reference proteome</keyword>
<dbReference type="EMBL" id="JAYMYR010000004">
    <property type="protein sequence ID" value="KAK7368491.1"/>
    <property type="molecule type" value="Genomic_DNA"/>
</dbReference>
<name>A0AAN9N8T9_PHACN</name>
<evidence type="ECO:0000313" key="3">
    <source>
        <dbReference type="Proteomes" id="UP001374584"/>
    </source>
</evidence>
<organism evidence="2 3">
    <name type="scientific">Phaseolus coccineus</name>
    <name type="common">Scarlet runner bean</name>
    <name type="synonym">Phaseolus multiflorus</name>
    <dbReference type="NCBI Taxonomy" id="3886"/>
    <lineage>
        <taxon>Eukaryota</taxon>
        <taxon>Viridiplantae</taxon>
        <taxon>Streptophyta</taxon>
        <taxon>Embryophyta</taxon>
        <taxon>Tracheophyta</taxon>
        <taxon>Spermatophyta</taxon>
        <taxon>Magnoliopsida</taxon>
        <taxon>eudicotyledons</taxon>
        <taxon>Gunneridae</taxon>
        <taxon>Pentapetalae</taxon>
        <taxon>rosids</taxon>
        <taxon>fabids</taxon>
        <taxon>Fabales</taxon>
        <taxon>Fabaceae</taxon>
        <taxon>Papilionoideae</taxon>
        <taxon>50 kb inversion clade</taxon>
        <taxon>NPAAA clade</taxon>
        <taxon>indigoferoid/millettioid clade</taxon>
        <taxon>Phaseoleae</taxon>
        <taxon>Phaseolus</taxon>
    </lineage>
</organism>
<feature type="compositionally biased region" description="Low complexity" evidence="1">
    <location>
        <begin position="45"/>
        <end position="66"/>
    </location>
</feature>
<dbReference type="PANTHER" id="PTHR35101">
    <property type="entry name" value="OS02G0162600 PROTEIN"/>
    <property type="match status" value="1"/>
</dbReference>
<sequence length="167" mass="18366">MANSRIARFFMEVAPPQYVNVMRHRTSKMLDTITEDEKEISSNDSVISPPKSSAASSAASASVTSAKSRDRVDMVLSATLTRDKCIGLHRPPAVTRSLARPKMDDFHRIQPSDQGLPRRAPTVGVYQGLDSSSPDLLDTSFLSDHRIRLLFFLPSHDLSLTSCCDGC</sequence>
<feature type="region of interest" description="Disordered" evidence="1">
    <location>
        <begin position="36"/>
        <end position="69"/>
    </location>
</feature>
<gene>
    <name evidence="2" type="ORF">VNO80_10517</name>
</gene>
<dbReference type="Proteomes" id="UP001374584">
    <property type="component" value="Unassembled WGS sequence"/>
</dbReference>
<dbReference type="PANTHER" id="PTHR35101:SF12">
    <property type="entry name" value="OS02G0162600 PROTEIN"/>
    <property type="match status" value="1"/>
</dbReference>
<evidence type="ECO:0000313" key="2">
    <source>
        <dbReference type="EMBL" id="KAK7368491.1"/>
    </source>
</evidence>
<evidence type="ECO:0000256" key="1">
    <source>
        <dbReference type="SAM" id="MobiDB-lite"/>
    </source>
</evidence>
<dbReference type="AlphaFoldDB" id="A0AAN9N8T9"/>
<accession>A0AAN9N8T9</accession>